<organism evidence="1 2">
    <name type="scientific">Gigaspora margarita</name>
    <dbReference type="NCBI Taxonomy" id="4874"/>
    <lineage>
        <taxon>Eukaryota</taxon>
        <taxon>Fungi</taxon>
        <taxon>Fungi incertae sedis</taxon>
        <taxon>Mucoromycota</taxon>
        <taxon>Glomeromycotina</taxon>
        <taxon>Glomeromycetes</taxon>
        <taxon>Diversisporales</taxon>
        <taxon>Gigasporaceae</taxon>
        <taxon>Gigaspora</taxon>
    </lineage>
</organism>
<accession>A0A8H3XDJ9</accession>
<dbReference type="EMBL" id="WTPW01001251">
    <property type="protein sequence ID" value="KAF0446449.1"/>
    <property type="molecule type" value="Genomic_DNA"/>
</dbReference>
<evidence type="ECO:0000313" key="2">
    <source>
        <dbReference type="Proteomes" id="UP000439903"/>
    </source>
</evidence>
<dbReference type="OrthoDB" id="2310531at2759"/>
<comment type="caution">
    <text evidence="1">The sequence shown here is derived from an EMBL/GenBank/DDBJ whole genome shotgun (WGS) entry which is preliminary data.</text>
</comment>
<gene>
    <name evidence="1" type="ORF">F8M41_002931</name>
</gene>
<keyword evidence="2" id="KW-1185">Reference proteome</keyword>
<name>A0A8H3XDJ9_GIGMA</name>
<sequence>MFSQKMSDSLNRFKQETQKIIIQWFKSLKENNNKNDLEEEDDDDPILLIIEWNDAGLTNRNIQNTIITALQGFNGCSRIQNNRTSNVGINVTAPSDAMFSVADTNTSHKVQISEDIVSFLRETYFQRYRPSLGRVHEVRATKKDCFEIKEYRNVF</sequence>
<dbReference type="Proteomes" id="UP000439903">
    <property type="component" value="Unassembled WGS sequence"/>
</dbReference>
<proteinExistence type="predicted"/>
<dbReference type="AlphaFoldDB" id="A0A8H3XDJ9"/>
<reference evidence="1 2" key="1">
    <citation type="journal article" date="2019" name="Environ. Microbiol.">
        <title>At the nexus of three kingdoms: the genome of the mycorrhizal fungus Gigaspora margarita provides insights into plant, endobacterial and fungal interactions.</title>
        <authorList>
            <person name="Venice F."/>
            <person name="Ghignone S."/>
            <person name="Salvioli di Fossalunga A."/>
            <person name="Amselem J."/>
            <person name="Novero M."/>
            <person name="Xianan X."/>
            <person name="Sedzielewska Toro K."/>
            <person name="Morin E."/>
            <person name="Lipzen A."/>
            <person name="Grigoriev I.V."/>
            <person name="Henrissat B."/>
            <person name="Martin F.M."/>
            <person name="Bonfante P."/>
        </authorList>
    </citation>
    <scope>NUCLEOTIDE SEQUENCE [LARGE SCALE GENOMIC DNA]</scope>
    <source>
        <strain evidence="1 2">BEG34</strain>
    </source>
</reference>
<evidence type="ECO:0000313" key="1">
    <source>
        <dbReference type="EMBL" id="KAF0446449.1"/>
    </source>
</evidence>
<protein>
    <submittedName>
        <fullName evidence="1">Uncharacterized protein</fullName>
    </submittedName>
</protein>